<dbReference type="AlphaFoldDB" id="A0A484LTF1"/>
<sequence>MSKVVTNLHEIVMQSHSTSRQHIGTPKKSSVHDDKYMVQSSCRQLFVPRARAKSTDCYINYNRMSTPLYDGRSKGISIPEWILILFRPPTRMILNEVEAGIVAHVFGRNKDFDRYLYLLMMESFTGFSSSLIL</sequence>
<organism evidence="1 2">
    <name type="scientific">Cuscuta campestris</name>
    <dbReference type="NCBI Taxonomy" id="132261"/>
    <lineage>
        <taxon>Eukaryota</taxon>
        <taxon>Viridiplantae</taxon>
        <taxon>Streptophyta</taxon>
        <taxon>Embryophyta</taxon>
        <taxon>Tracheophyta</taxon>
        <taxon>Spermatophyta</taxon>
        <taxon>Magnoliopsida</taxon>
        <taxon>eudicotyledons</taxon>
        <taxon>Gunneridae</taxon>
        <taxon>Pentapetalae</taxon>
        <taxon>asterids</taxon>
        <taxon>lamiids</taxon>
        <taxon>Solanales</taxon>
        <taxon>Convolvulaceae</taxon>
        <taxon>Cuscuteae</taxon>
        <taxon>Cuscuta</taxon>
        <taxon>Cuscuta subgen. Grammica</taxon>
        <taxon>Cuscuta sect. Cleistogrammica</taxon>
    </lineage>
</organism>
<keyword evidence="2" id="KW-1185">Reference proteome</keyword>
<name>A0A484LTF1_9ASTE</name>
<proteinExistence type="predicted"/>
<evidence type="ECO:0000313" key="2">
    <source>
        <dbReference type="Proteomes" id="UP000595140"/>
    </source>
</evidence>
<gene>
    <name evidence="1" type="ORF">CCAM_LOCUS21569</name>
</gene>
<reference evidence="1 2" key="1">
    <citation type="submission" date="2018-04" db="EMBL/GenBank/DDBJ databases">
        <authorList>
            <person name="Vogel A."/>
        </authorList>
    </citation>
    <scope>NUCLEOTIDE SEQUENCE [LARGE SCALE GENOMIC DNA]</scope>
</reference>
<dbReference type="Proteomes" id="UP000595140">
    <property type="component" value="Unassembled WGS sequence"/>
</dbReference>
<evidence type="ECO:0000313" key="1">
    <source>
        <dbReference type="EMBL" id="VFQ79793.1"/>
    </source>
</evidence>
<dbReference type="OrthoDB" id="10587865at2759"/>
<protein>
    <submittedName>
        <fullName evidence="1">Uncharacterized protein</fullName>
    </submittedName>
</protein>
<accession>A0A484LTF1</accession>
<dbReference type="EMBL" id="OOIL02002010">
    <property type="protein sequence ID" value="VFQ79793.1"/>
    <property type="molecule type" value="Genomic_DNA"/>
</dbReference>